<keyword evidence="5" id="KW-0687">Ribonucleoprotein</keyword>
<feature type="compositionally biased region" description="Polar residues" evidence="4">
    <location>
        <begin position="33"/>
        <end position="57"/>
    </location>
</feature>
<comment type="similarity">
    <text evidence="3">Belongs to the alpha-ketoglutarate dehydrogenase component 4 family.</text>
</comment>
<feature type="region of interest" description="Disordered" evidence="4">
    <location>
        <begin position="31"/>
        <end position="62"/>
    </location>
</feature>
<reference evidence="5 6" key="1">
    <citation type="journal article" date="2021" name="Elife">
        <title>Chloroplast acquisition without the gene transfer in kleptoplastic sea slugs, Plakobranchus ocellatus.</title>
        <authorList>
            <person name="Maeda T."/>
            <person name="Takahashi S."/>
            <person name="Yoshida T."/>
            <person name="Shimamura S."/>
            <person name="Takaki Y."/>
            <person name="Nagai Y."/>
            <person name="Toyoda A."/>
            <person name="Suzuki Y."/>
            <person name="Arimoto A."/>
            <person name="Ishii H."/>
            <person name="Satoh N."/>
            <person name="Nishiyama T."/>
            <person name="Hasebe M."/>
            <person name="Maruyama T."/>
            <person name="Minagawa J."/>
            <person name="Obokata J."/>
            <person name="Shigenobu S."/>
        </authorList>
    </citation>
    <scope>NUCLEOTIDE SEQUENCE [LARGE SCALE GENOMIC DNA]</scope>
</reference>
<keyword evidence="6" id="KW-1185">Reference proteome</keyword>
<gene>
    <name evidence="5" type="ORF">PoB_001714700</name>
</gene>
<evidence type="ECO:0000256" key="1">
    <source>
        <dbReference type="ARBA" id="ARBA00004173"/>
    </source>
</evidence>
<dbReference type="Pfam" id="PF10937">
    <property type="entry name" value="Kgd4-YMR31"/>
    <property type="match status" value="1"/>
</dbReference>
<evidence type="ECO:0000313" key="6">
    <source>
        <dbReference type="Proteomes" id="UP000735302"/>
    </source>
</evidence>
<dbReference type="PANTHER" id="PTHR31601">
    <property type="entry name" value="28S RIBOSOMAL PROTEIN S36, MITOCHONDRIAL"/>
    <property type="match status" value="1"/>
</dbReference>
<sequence length="91" mass="9954">MWQKLASALGLGLAMKSDAVRPHIPLIKFPPRSTVNASKGATSSPNPEQLKPVSSQPLKGKVIDPLNLPRKYHRKPISVEEMEYIEKGGPV</sequence>
<keyword evidence="2" id="KW-0496">Mitochondrion</keyword>
<evidence type="ECO:0000313" key="5">
    <source>
        <dbReference type="EMBL" id="GFN90641.1"/>
    </source>
</evidence>
<evidence type="ECO:0000256" key="3">
    <source>
        <dbReference type="ARBA" id="ARBA00043970"/>
    </source>
</evidence>
<dbReference type="EMBL" id="BLXT01002056">
    <property type="protein sequence ID" value="GFN90641.1"/>
    <property type="molecule type" value="Genomic_DNA"/>
</dbReference>
<name>A0AAV3Z816_9GAST</name>
<dbReference type="Proteomes" id="UP000735302">
    <property type="component" value="Unassembled WGS sequence"/>
</dbReference>
<comment type="caution">
    <text evidence="5">The sequence shown here is derived from an EMBL/GenBank/DDBJ whole genome shotgun (WGS) entry which is preliminary data.</text>
</comment>
<dbReference type="PANTHER" id="PTHR31601:SF2">
    <property type="entry name" value="ALPHA-KETOGLUTARATE DEHYDROGENASE COMPONENT 4"/>
    <property type="match status" value="1"/>
</dbReference>
<keyword evidence="5" id="KW-0689">Ribosomal protein</keyword>
<dbReference type="InterPro" id="IPR020373">
    <property type="entry name" value="Kgd4/YMR-31"/>
</dbReference>
<dbReference type="GO" id="GO:0005739">
    <property type="term" value="C:mitochondrion"/>
    <property type="evidence" value="ECO:0007669"/>
    <property type="project" value="UniProtKB-SubCell"/>
</dbReference>
<protein>
    <submittedName>
        <fullName evidence="5">28S ribosomal protein s36 mitochondrial</fullName>
    </submittedName>
</protein>
<dbReference type="AlphaFoldDB" id="A0AAV3Z816"/>
<organism evidence="5 6">
    <name type="scientific">Plakobranchus ocellatus</name>
    <dbReference type="NCBI Taxonomy" id="259542"/>
    <lineage>
        <taxon>Eukaryota</taxon>
        <taxon>Metazoa</taxon>
        <taxon>Spiralia</taxon>
        <taxon>Lophotrochozoa</taxon>
        <taxon>Mollusca</taxon>
        <taxon>Gastropoda</taxon>
        <taxon>Heterobranchia</taxon>
        <taxon>Euthyneura</taxon>
        <taxon>Panpulmonata</taxon>
        <taxon>Sacoglossa</taxon>
        <taxon>Placobranchoidea</taxon>
        <taxon>Plakobranchidae</taxon>
        <taxon>Plakobranchus</taxon>
    </lineage>
</organism>
<proteinExistence type="inferred from homology"/>
<dbReference type="GO" id="GO:0005840">
    <property type="term" value="C:ribosome"/>
    <property type="evidence" value="ECO:0007669"/>
    <property type="project" value="UniProtKB-KW"/>
</dbReference>
<evidence type="ECO:0000256" key="4">
    <source>
        <dbReference type="SAM" id="MobiDB-lite"/>
    </source>
</evidence>
<evidence type="ECO:0000256" key="2">
    <source>
        <dbReference type="ARBA" id="ARBA00023128"/>
    </source>
</evidence>
<accession>A0AAV3Z816</accession>
<dbReference type="GO" id="GO:0004591">
    <property type="term" value="F:oxoglutarate dehydrogenase (succinyl-transferring) activity"/>
    <property type="evidence" value="ECO:0007669"/>
    <property type="project" value="TreeGrafter"/>
</dbReference>
<comment type="subcellular location">
    <subcellularLocation>
        <location evidence="1">Mitochondrion</location>
    </subcellularLocation>
</comment>
<dbReference type="GO" id="GO:0006103">
    <property type="term" value="P:2-oxoglutarate metabolic process"/>
    <property type="evidence" value="ECO:0007669"/>
    <property type="project" value="InterPro"/>
</dbReference>